<name>A0AAV3NLL0_LITER</name>
<dbReference type="PANTHER" id="PTHR15140:SF33">
    <property type="entry name" value="LATE BLIGHT RESISTANCE PROTEIN HOMOLOG R1A-3 ISOFORM X1"/>
    <property type="match status" value="1"/>
</dbReference>
<dbReference type="Gene3D" id="3.80.10.10">
    <property type="entry name" value="Ribonuclease Inhibitor"/>
    <property type="match status" value="1"/>
</dbReference>
<dbReference type="Proteomes" id="UP001454036">
    <property type="component" value="Unassembled WGS sequence"/>
</dbReference>
<evidence type="ECO:0000313" key="2">
    <source>
        <dbReference type="Proteomes" id="UP001454036"/>
    </source>
</evidence>
<dbReference type="AlphaFoldDB" id="A0AAV3NLL0"/>
<protein>
    <submittedName>
        <fullName evidence="1">Uncharacterized protein</fullName>
    </submittedName>
</protein>
<keyword evidence="2" id="KW-1185">Reference proteome</keyword>
<sequence>MLNDRGIFDLSLFPRRISINHGMDKHLCFISMNSVRTIISFSTSNFIYADIELILESGPMMLLNVLDMHELVNPASYVHRFIHLRYLAIWKIHRSDQFFRQSSFSKLWNLQILILSFSYNHVFEVPDLIWDLVKLRHIHLLPSALFRCLGSRRLEDSSVLLENLKSLSKPRLHYGDSNWLSKLPELQKLSCIMFTSWDYSLQRYQFPELNLCNQLTSLKVENGAERNERERCKLHLPENLRKLSLSGFILVSDDISEIGKSLPNLEVLKLHNCIENWSVNDEDFPTLKVLKVTGRNWEEWDASEDSFSSLEQLWLKSCYSLKGIPPRFGDIPCLRLISIEYCSSSVYESAREIEKIQIDAQNLELKVILKGQDAYETHFYRQSDHWH</sequence>
<dbReference type="EMBL" id="BAABME010015210">
    <property type="protein sequence ID" value="GAA0139981.1"/>
    <property type="molecule type" value="Genomic_DNA"/>
</dbReference>
<organism evidence="1 2">
    <name type="scientific">Lithospermum erythrorhizon</name>
    <name type="common">Purple gromwell</name>
    <name type="synonym">Lithospermum officinale var. erythrorhizon</name>
    <dbReference type="NCBI Taxonomy" id="34254"/>
    <lineage>
        <taxon>Eukaryota</taxon>
        <taxon>Viridiplantae</taxon>
        <taxon>Streptophyta</taxon>
        <taxon>Embryophyta</taxon>
        <taxon>Tracheophyta</taxon>
        <taxon>Spermatophyta</taxon>
        <taxon>Magnoliopsida</taxon>
        <taxon>eudicotyledons</taxon>
        <taxon>Gunneridae</taxon>
        <taxon>Pentapetalae</taxon>
        <taxon>asterids</taxon>
        <taxon>lamiids</taxon>
        <taxon>Boraginales</taxon>
        <taxon>Boraginaceae</taxon>
        <taxon>Boraginoideae</taxon>
        <taxon>Lithospermeae</taxon>
        <taxon>Lithospermum</taxon>
    </lineage>
</organism>
<comment type="caution">
    <text evidence="1">The sequence shown here is derived from an EMBL/GenBank/DDBJ whole genome shotgun (WGS) entry which is preliminary data.</text>
</comment>
<proteinExistence type="predicted"/>
<gene>
    <name evidence="1" type="ORF">LIER_35171</name>
</gene>
<dbReference type="InterPro" id="IPR032675">
    <property type="entry name" value="LRR_dom_sf"/>
</dbReference>
<evidence type="ECO:0000313" key="1">
    <source>
        <dbReference type="EMBL" id="GAA0139981.1"/>
    </source>
</evidence>
<accession>A0AAV3NLL0</accession>
<reference evidence="1 2" key="1">
    <citation type="submission" date="2024-01" db="EMBL/GenBank/DDBJ databases">
        <title>The complete chloroplast genome sequence of Lithospermum erythrorhizon: insights into the phylogenetic relationship among Boraginaceae species and the maternal lineages of purple gromwells.</title>
        <authorList>
            <person name="Okada T."/>
            <person name="Watanabe K."/>
        </authorList>
    </citation>
    <scope>NUCLEOTIDE SEQUENCE [LARGE SCALE GENOMIC DNA]</scope>
</reference>
<dbReference type="SUPFAM" id="SSF52058">
    <property type="entry name" value="L domain-like"/>
    <property type="match status" value="1"/>
</dbReference>
<dbReference type="PANTHER" id="PTHR15140">
    <property type="entry name" value="TUBULIN-SPECIFIC CHAPERONE E"/>
    <property type="match status" value="1"/>
</dbReference>